<accession>A0A0G0W555</accession>
<comment type="caution">
    <text evidence="2">The sequence shown here is derived from an EMBL/GenBank/DDBJ whole genome shotgun (WGS) entry which is preliminary data.</text>
</comment>
<dbReference type="Pfam" id="PF07610">
    <property type="entry name" value="DUF1573"/>
    <property type="match status" value="1"/>
</dbReference>
<reference evidence="2 3" key="1">
    <citation type="journal article" date="2015" name="Nature">
        <title>rRNA introns, odd ribosomes, and small enigmatic genomes across a large radiation of phyla.</title>
        <authorList>
            <person name="Brown C.T."/>
            <person name="Hug L.A."/>
            <person name="Thomas B.C."/>
            <person name="Sharon I."/>
            <person name="Castelle C.J."/>
            <person name="Singh A."/>
            <person name="Wilkins M.J."/>
            <person name="Williams K.H."/>
            <person name="Banfield J.F."/>
        </authorList>
    </citation>
    <scope>NUCLEOTIDE SEQUENCE [LARGE SCALE GENOMIC DNA]</scope>
</reference>
<proteinExistence type="predicted"/>
<dbReference type="AlphaFoldDB" id="A0A0G0W555"/>
<dbReference type="InterPro" id="IPR013783">
    <property type="entry name" value="Ig-like_fold"/>
</dbReference>
<protein>
    <recommendedName>
        <fullName evidence="4">PF07610 family protein</fullName>
    </recommendedName>
</protein>
<feature type="transmembrane region" description="Helical" evidence="1">
    <location>
        <begin position="6"/>
        <end position="23"/>
    </location>
</feature>
<evidence type="ECO:0008006" key="4">
    <source>
        <dbReference type="Google" id="ProtNLM"/>
    </source>
</evidence>
<dbReference type="EMBL" id="LBZL01000006">
    <property type="protein sequence ID" value="KKR70407.1"/>
    <property type="molecule type" value="Genomic_DNA"/>
</dbReference>
<gene>
    <name evidence="2" type="ORF">UU13_C0006G0009</name>
</gene>
<dbReference type="Proteomes" id="UP000034452">
    <property type="component" value="Unassembled WGS sequence"/>
</dbReference>
<evidence type="ECO:0000313" key="2">
    <source>
        <dbReference type="EMBL" id="KKR70407.1"/>
    </source>
</evidence>
<keyword evidence="1" id="KW-1133">Transmembrane helix</keyword>
<keyword evidence="1" id="KW-0812">Transmembrane</keyword>
<dbReference type="InterPro" id="IPR011467">
    <property type="entry name" value="DUF1573"/>
</dbReference>
<evidence type="ECO:0000313" key="3">
    <source>
        <dbReference type="Proteomes" id="UP000034452"/>
    </source>
</evidence>
<evidence type="ECO:0000256" key="1">
    <source>
        <dbReference type="SAM" id="Phobius"/>
    </source>
</evidence>
<sequence length="173" mass="18667">MKTKQVIVWTLIAIGMFSLLYFAGKGASNLQNEAENQSTNTKVNSESQLTASETFYDFGTISMKDGKVSKVFKISNSSEGDINLMSVSTSCMCTVAYVAGQDGSKKGPFGMPGHGVVPRVNEIIKAGESRDIEVIYDPNAHGPAGVGIVDRFVYLEDENGNKLQFEIKANVTP</sequence>
<dbReference type="Gene3D" id="2.60.40.10">
    <property type="entry name" value="Immunoglobulins"/>
    <property type="match status" value="1"/>
</dbReference>
<keyword evidence="1" id="KW-0472">Membrane</keyword>
<name>A0A0G0W555_9BACT</name>
<organism evidence="2 3">
    <name type="scientific">Candidatus Nomurabacteria bacterium GW2011_GWB1_40_7</name>
    <dbReference type="NCBI Taxonomy" id="1618744"/>
    <lineage>
        <taxon>Bacteria</taxon>
        <taxon>Candidatus Nomuraibacteriota</taxon>
    </lineage>
</organism>